<dbReference type="GO" id="GO:0007097">
    <property type="term" value="P:nuclear migration"/>
    <property type="evidence" value="ECO:0007669"/>
    <property type="project" value="TreeGrafter"/>
</dbReference>
<keyword evidence="6" id="KW-1185">Reference proteome</keyword>
<dbReference type="InterPro" id="IPR036415">
    <property type="entry name" value="Lamin_tail_dom_sf"/>
</dbReference>
<dbReference type="GO" id="GO:0031507">
    <property type="term" value="P:heterochromatin formation"/>
    <property type="evidence" value="ECO:0007669"/>
    <property type="project" value="TreeGrafter"/>
</dbReference>
<dbReference type="GO" id="GO:0090435">
    <property type="term" value="P:protein localization to nuclear envelope"/>
    <property type="evidence" value="ECO:0007669"/>
    <property type="project" value="TreeGrafter"/>
</dbReference>
<feature type="domain" description="LTD" evidence="4">
    <location>
        <begin position="519"/>
        <end position="641"/>
    </location>
</feature>
<evidence type="ECO:0000256" key="3">
    <source>
        <dbReference type="SAM" id="MobiDB-lite"/>
    </source>
</evidence>
<evidence type="ECO:0000313" key="5">
    <source>
        <dbReference type="EMBL" id="CAF1224085.1"/>
    </source>
</evidence>
<proteinExistence type="predicted"/>
<dbReference type="EMBL" id="CAJNOM010000204">
    <property type="protein sequence ID" value="CAF1224085.1"/>
    <property type="molecule type" value="Genomic_DNA"/>
</dbReference>
<dbReference type="Pfam" id="PF00932">
    <property type="entry name" value="LTD"/>
    <property type="match status" value="1"/>
</dbReference>
<evidence type="ECO:0000256" key="1">
    <source>
        <dbReference type="ARBA" id="ARBA00023054"/>
    </source>
</evidence>
<dbReference type="GO" id="GO:0006998">
    <property type="term" value="P:nuclear envelope organization"/>
    <property type="evidence" value="ECO:0007669"/>
    <property type="project" value="TreeGrafter"/>
</dbReference>
<feature type="coiled-coil region" evidence="2">
    <location>
        <begin position="302"/>
        <end position="357"/>
    </location>
</feature>
<feature type="region of interest" description="Disordered" evidence="3">
    <location>
        <begin position="404"/>
        <end position="430"/>
    </location>
</feature>
<accession>A0A814Y3U3</accession>
<gene>
    <name evidence="5" type="ORF">QVE165_LOCUS27064</name>
</gene>
<dbReference type="SUPFAM" id="SSF74853">
    <property type="entry name" value="Lamin A/C globular tail domain"/>
    <property type="match status" value="1"/>
</dbReference>
<name>A0A814Y3U3_9BILA</name>
<dbReference type="GO" id="GO:0051664">
    <property type="term" value="P:nuclear pore localization"/>
    <property type="evidence" value="ECO:0007669"/>
    <property type="project" value="TreeGrafter"/>
</dbReference>
<dbReference type="PANTHER" id="PTHR45721:SF15">
    <property type="entry name" value="INTERMEDIATE FILAMENT PROTEIN IFP-1"/>
    <property type="match status" value="1"/>
</dbReference>
<keyword evidence="1 2" id="KW-0175">Coiled coil</keyword>
<feature type="region of interest" description="Disordered" evidence="3">
    <location>
        <begin position="470"/>
        <end position="496"/>
    </location>
</feature>
<feature type="coiled-coil region" evidence="2">
    <location>
        <begin position="53"/>
        <end position="171"/>
    </location>
</feature>
<dbReference type="PROSITE" id="PS51841">
    <property type="entry name" value="LTD"/>
    <property type="match status" value="1"/>
</dbReference>
<dbReference type="Proteomes" id="UP000663832">
    <property type="component" value="Unassembled WGS sequence"/>
</dbReference>
<dbReference type="Gene3D" id="2.60.40.1260">
    <property type="entry name" value="Lamin Tail domain"/>
    <property type="match status" value="1"/>
</dbReference>
<dbReference type="PANTHER" id="PTHR45721">
    <property type="entry name" value="LAMIN DM0-RELATED"/>
    <property type="match status" value="1"/>
</dbReference>
<dbReference type="GO" id="GO:0005652">
    <property type="term" value="C:nuclear lamina"/>
    <property type="evidence" value="ECO:0007669"/>
    <property type="project" value="TreeGrafter"/>
</dbReference>
<comment type="caution">
    <text evidence="5">The sequence shown here is derived from an EMBL/GenBank/DDBJ whole genome shotgun (WGS) entry which is preliminary data.</text>
</comment>
<sequence>MALIQRYSTELSTHATTTNNNNTSIAHVADDIASIKKHDQDEKHYFHSLNDRLEEFLRSLNVLELANKKLRDELNLLITSWGISGENRARFLQELDHLTKQLSEHSRRKVLLQAETKIFEEETHLIDRVTAVFIDVIHLYEDKKQILFHLIQQLEDEYHKIKLRLDISNTQVKSCDDDYQKELAKFRTYLAEWSQIALDKQKLIIEIQTLREHYNLRLAYNQEEINEWKRLLNRISQESKNFYKDYLETIKQQIYSDYEKMAKEQQMDVEMELKTRLTEIQEKINMGVPLDENEERRRREETHRFETRLNEYTQEHDRLQSDFRKLAEEAQRKRRLLQDLENEARNKARKHAEQHARLVQDTDFTRAEYYALKDELDKMAYTLRFSIEEELRIYETLLNSLNRQKDEPRPSIDESTGFRHTKTTTTTTKTKADTGDDVIKYRQPSISTVTYNENTDQNRFGIAQSMLNQNQTTTKTTTRTTRRGGGGGQESDGRQQQINVKMEQIEQEVPELNEKYMQSKIHITRKYKGNVLIKFVDVGGRFVEVENTGNHTRDLAGWYIERVVDGRHINYMFPNFELDSHKTVRIYGNYHQRSAPIPADDSYVQLIASNFYDWGTGRQMRTELFNRDDVGKALFEQTIKE</sequence>
<dbReference type="GO" id="GO:0005200">
    <property type="term" value="F:structural constituent of cytoskeleton"/>
    <property type="evidence" value="ECO:0007669"/>
    <property type="project" value="TreeGrafter"/>
</dbReference>
<dbReference type="AlphaFoldDB" id="A0A814Y3U3"/>
<evidence type="ECO:0000256" key="2">
    <source>
        <dbReference type="SAM" id="Coils"/>
    </source>
</evidence>
<dbReference type="InterPro" id="IPR001322">
    <property type="entry name" value="Lamin_tail_dom"/>
</dbReference>
<protein>
    <recommendedName>
        <fullName evidence="4">LTD domain-containing protein</fullName>
    </recommendedName>
</protein>
<reference evidence="5" key="1">
    <citation type="submission" date="2021-02" db="EMBL/GenBank/DDBJ databases">
        <authorList>
            <person name="Nowell W R."/>
        </authorList>
    </citation>
    <scope>NUCLEOTIDE SEQUENCE</scope>
</reference>
<dbReference type="OrthoDB" id="10011412at2759"/>
<evidence type="ECO:0000313" key="6">
    <source>
        <dbReference type="Proteomes" id="UP000663832"/>
    </source>
</evidence>
<feature type="compositionally biased region" description="Low complexity" evidence="3">
    <location>
        <begin position="470"/>
        <end position="479"/>
    </location>
</feature>
<evidence type="ECO:0000259" key="4">
    <source>
        <dbReference type="PROSITE" id="PS51841"/>
    </source>
</evidence>
<organism evidence="5 6">
    <name type="scientific">Adineta steineri</name>
    <dbReference type="NCBI Taxonomy" id="433720"/>
    <lineage>
        <taxon>Eukaryota</taxon>
        <taxon>Metazoa</taxon>
        <taxon>Spiralia</taxon>
        <taxon>Gnathifera</taxon>
        <taxon>Rotifera</taxon>
        <taxon>Eurotatoria</taxon>
        <taxon>Bdelloidea</taxon>
        <taxon>Adinetida</taxon>
        <taxon>Adinetidae</taxon>
        <taxon>Adineta</taxon>
    </lineage>
</organism>